<feature type="transmembrane region" description="Helical" evidence="1">
    <location>
        <begin position="124"/>
        <end position="147"/>
    </location>
</feature>
<dbReference type="EMBL" id="JAODUO010000788">
    <property type="protein sequence ID" value="KAK2174619.1"/>
    <property type="molecule type" value="Genomic_DNA"/>
</dbReference>
<keyword evidence="1" id="KW-0472">Membrane</keyword>
<keyword evidence="3" id="KW-1185">Reference proteome</keyword>
<protein>
    <submittedName>
        <fullName evidence="2">Uncharacterized protein</fullName>
    </submittedName>
</protein>
<keyword evidence="1" id="KW-1133">Transmembrane helix</keyword>
<reference evidence="2" key="1">
    <citation type="journal article" date="2023" name="Mol. Biol. Evol.">
        <title>Third-Generation Sequencing Reveals the Adaptive Role of the Epigenome in Three Deep-Sea Polychaetes.</title>
        <authorList>
            <person name="Perez M."/>
            <person name="Aroh O."/>
            <person name="Sun Y."/>
            <person name="Lan Y."/>
            <person name="Juniper S.K."/>
            <person name="Young C.R."/>
            <person name="Angers B."/>
            <person name="Qian P.Y."/>
        </authorList>
    </citation>
    <scope>NUCLEOTIDE SEQUENCE</scope>
    <source>
        <strain evidence="2">R07B-5</strain>
    </source>
</reference>
<feature type="transmembrane region" description="Helical" evidence="1">
    <location>
        <begin position="98"/>
        <end position="117"/>
    </location>
</feature>
<dbReference type="AlphaFoldDB" id="A0AAD9KN28"/>
<proteinExistence type="predicted"/>
<evidence type="ECO:0000256" key="1">
    <source>
        <dbReference type="SAM" id="Phobius"/>
    </source>
</evidence>
<name>A0AAD9KN28_RIDPI</name>
<gene>
    <name evidence="2" type="ORF">NP493_789g01037</name>
</gene>
<feature type="transmembrane region" description="Helical" evidence="1">
    <location>
        <begin position="68"/>
        <end position="86"/>
    </location>
</feature>
<comment type="caution">
    <text evidence="2">The sequence shown here is derived from an EMBL/GenBank/DDBJ whole genome shotgun (WGS) entry which is preliminary data.</text>
</comment>
<accession>A0AAD9KN28</accession>
<sequence>MAFSISALLGLSQFIWRTSSAGVMSGGFWGGGRFSSSSKCSLHLFNWSSSLVSTLPFLSLIGLSVRLYFPANFLVISYSCFMFPWADASSASLARSSMKFALSVFTLFLTALFASVYSSWAVALAALVRLLLIAPFFSFLTCTLLRVSAEIQSFCWYFFFPRTSLHVLVHISLICCHCVSMSMFPSSRRSCRASYLFLTVSRKVSVVSLSFRKSTLYCVLVLPLTSLFFSFIFILASTRWWSEAASAPLCTLTSCIDLLNFRPMQRPMQHNNC</sequence>
<keyword evidence="1" id="KW-0812">Transmembrane</keyword>
<feature type="transmembrane region" description="Helical" evidence="1">
    <location>
        <begin position="167"/>
        <end position="184"/>
    </location>
</feature>
<feature type="transmembrane region" description="Helical" evidence="1">
    <location>
        <begin position="44"/>
        <end position="61"/>
    </location>
</feature>
<organism evidence="2 3">
    <name type="scientific">Ridgeia piscesae</name>
    <name type="common">Tubeworm</name>
    <dbReference type="NCBI Taxonomy" id="27915"/>
    <lineage>
        <taxon>Eukaryota</taxon>
        <taxon>Metazoa</taxon>
        <taxon>Spiralia</taxon>
        <taxon>Lophotrochozoa</taxon>
        <taxon>Annelida</taxon>
        <taxon>Polychaeta</taxon>
        <taxon>Sedentaria</taxon>
        <taxon>Canalipalpata</taxon>
        <taxon>Sabellida</taxon>
        <taxon>Siboglinidae</taxon>
        <taxon>Ridgeia</taxon>
    </lineage>
</organism>
<evidence type="ECO:0000313" key="2">
    <source>
        <dbReference type="EMBL" id="KAK2174619.1"/>
    </source>
</evidence>
<dbReference type="Proteomes" id="UP001209878">
    <property type="component" value="Unassembled WGS sequence"/>
</dbReference>
<feature type="transmembrane region" description="Helical" evidence="1">
    <location>
        <begin position="216"/>
        <end position="238"/>
    </location>
</feature>
<evidence type="ECO:0000313" key="3">
    <source>
        <dbReference type="Proteomes" id="UP001209878"/>
    </source>
</evidence>